<evidence type="ECO:0000256" key="1">
    <source>
        <dbReference type="ARBA" id="ARBA00022679"/>
    </source>
</evidence>
<keyword evidence="3" id="KW-0547">Nucleotide-binding</keyword>
<evidence type="ECO:0000256" key="5">
    <source>
        <dbReference type="ARBA" id="ARBA00034531"/>
    </source>
</evidence>
<gene>
    <name evidence="9" type="ORF">E5351_02760</name>
</gene>
<evidence type="ECO:0000256" key="7">
    <source>
        <dbReference type="ARBA" id="ARBA00048696"/>
    </source>
</evidence>
<proteinExistence type="predicted"/>
<dbReference type="Pfam" id="PF02661">
    <property type="entry name" value="Fic"/>
    <property type="match status" value="1"/>
</dbReference>
<dbReference type="PROSITE" id="PS51459">
    <property type="entry name" value="FIDO"/>
    <property type="match status" value="1"/>
</dbReference>
<dbReference type="Proteomes" id="UP000309117">
    <property type="component" value="Unassembled WGS sequence"/>
</dbReference>
<dbReference type="PANTHER" id="PTHR39560">
    <property type="entry name" value="PROTEIN ADENYLYLTRANSFERASE FIC-RELATED"/>
    <property type="match status" value="1"/>
</dbReference>
<keyword evidence="2" id="KW-0548">Nucleotidyltransferase</keyword>
<dbReference type="GO" id="GO:0051302">
    <property type="term" value="P:regulation of cell division"/>
    <property type="evidence" value="ECO:0007669"/>
    <property type="project" value="TreeGrafter"/>
</dbReference>
<dbReference type="AlphaFoldDB" id="A0A4S2BPM8"/>
<dbReference type="EMBL" id="SRYV01000003">
    <property type="protein sequence ID" value="TGY16938.1"/>
    <property type="molecule type" value="Genomic_DNA"/>
</dbReference>
<dbReference type="RefSeq" id="WP_135960352.1">
    <property type="nucleotide sequence ID" value="NZ_AQFR02000001.1"/>
</dbReference>
<evidence type="ECO:0000313" key="9">
    <source>
        <dbReference type="EMBL" id="TGY16938.1"/>
    </source>
</evidence>
<evidence type="ECO:0000256" key="6">
    <source>
        <dbReference type="ARBA" id="ARBA00047939"/>
    </source>
</evidence>
<dbReference type="EC" id="2.7.7.108" evidence="5"/>
<sequence length="211" mass="24630">MMSTQKNDEYYVKKFLYPNGTLKNKLNIRDKEKLQNIEYIGSATRAVVLLKSKPKIKTIKELQFVHKAMFGWLYPWAGQIRDYNLSKDNYQFLEGDRQEFGIQNINELLKKKSKLTHLTNLDYAELLDEINYLHPFREGNGRSSKVFLQCLAANHGQVIDFPRKNDEMIAAQNTADIEKISKLIRIQNLYSRKAAFGQLESIQTDNEPHKD</sequence>
<dbReference type="InterPro" id="IPR003812">
    <property type="entry name" value="Fido"/>
</dbReference>
<accession>A0A4S2BPM8</accession>
<evidence type="ECO:0000256" key="2">
    <source>
        <dbReference type="ARBA" id="ARBA00022695"/>
    </source>
</evidence>
<feature type="domain" description="Fido" evidence="8">
    <location>
        <begin position="57"/>
        <end position="186"/>
    </location>
</feature>
<keyword evidence="4" id="KW-0067">ATP-binding</keyword>
<organism evidence="9 10">
    <name type="scientific">Lactobacillus intestinalis</name>
    <dbReference type="NCBI Taxonomy" id="151781"/>
    <lineage>
        <taxon>Bacteria</taxon>
        <taxon>Bacillati</taxon>
        <taxon>Bacillota</taxon>
        <taxon>Bacilli</taxon>
        <taxon>Lactobacillales</taxon>
        <taxon>Lactobacillaceae</taxon>
        <taxon>Lactobacillus</taxon>
    </lineage>
</organism>
<evidence type="ECO:0000313" key="10">
    <source>
        <dbReference type="Proteomes" id="UP000309117"/>
    </source>
</evidence>
<name>A0A4S2BPM8_9LACO</name>
<evidence type="ECO:0000259" key="8">
    <source>
        <dbReference type="PROSITE" id="PS51459"/>
    </source>
</evidence>
<protein>
    <recommendedName>
        <fullName evidence="5">protein adenylyltransferase</fullName>
        <ecNumber evidence="5">2.7.7.108</ecNumber>
    </recommendedName>
</protein>
<comment type="catalytic activity">
    <reaction evidence="6">
        <text>L-threonyl-[protein] + ATP = 3-O-(5'-adenylyl)-L-threonyl-[protein] + diphosphate</text>
        <dbReference type="Rhea" id="RHEA:54292"/>
        <dbReference type="Rhea" id="RHEA-COMP:11060"/>
        <dbReference type="Rhea" id="RHEA-COMP:13847"/>
        <dbReference type="ChEBI" id="CHEBI:30013"/>
        <dbReference type="ChEBI" id="CHEBI:30616"/>
        <dbReference type="ChEBI" id="CHEBI:33019"/>
        <dbReference type="ChEBI" id="CHEBI:138113"/>
        <dbReference type="EC" id="2.7.7.108"/>
    </reaction>
</comment>
<reference evidence="9 10" key="1">
    <citation type="submission" date="2019-04" db="EMBL/GenBank/DDBJ databases">
        <title>Microbes associate with the intestines of laboratory mice.</title>
        <authorList>
            <person name="Navarre W."/>
            <person name="Wong E."/>
            <person name="Huang K."/>
            <person name="Tropini C."/>
            <person name="Ng K."/>
            <person name="Yu B."/>
        </authorList>
    </citation>
    <scope>NUCLEOTIDE SEQUENCE [LARGE SCALE GENOMIC DNA]</scope>
    <source>
        <strain evidence="9 10">NM61_E11</strain>
    </source>
</reference>
<dbReference type="Gene3D" id="1.10.3290.10">
    <property type="entry name" value="Fido-like domain"/>
    <property type="match status" value="1"/>
</dbReference>
<comment type="catalytic activity">
    <reaction evidence="7">
        <text>L-tyrosyl-[protein] + ATP = O-(5'-adenylyl)-L-tyrosyl-[protein] + diphosphate</text>
        <dbReference type="Rhea" id="RHEA:54288"/>
        <dbReference type="Rhea" id="RHEA-COMP:10136"/>
        <dbReference type="Rhea" id="RHEA-COMP:13846"/>
        <dbReference type="ChEBI" id="CHEBI:30616"/>
        <dbReference type="ChEBI" id="CHEBI:33019"/>
        <dbReference type="ChEBI" id="CHEBI:46858"/>
        <dbReference type="ChEBI" id="CHEBI:83624"/>
        <dbReference type="EC" id="2.7.7.108"/>
    </reaction>
</comment>
<dbReference type="PANTHER" id="PTHR39560:SF1">
    <property type="entry name" value="PROTEIN ADENYLYLTRANSFERASE FIC-RELATED"/>
    <property type="match status" value="1"/>
</dbReference>
<keyword evidence="1" id="KW-0808">Transferase</keyword>
<dbReference type="InterPro" id="IPR036597">
    <property type="entry name" value="Fido-like_dom_sf"/>
</dbReference>
<dbReference type="SUPFAM" id="SSF140931">
    <property type="entry name" value="Fic-like"/>
    <property type="match status" value="1"/>
</dbReference>
<dbReference type="GO" id="GO:0070733">
    <property type="term" value="F:AMPylase activity"/>
    <property type="evidence" value="ECO:0007669"/>
    <property type="project" value="UniProtKB-EC"/>
</dbReference>
<evidence type="ECO:0000256" key="4">
    <source>
        <dbReference type="ARBA" id="ARBA00022840"/>
    </source>
</evidence>
<comment type="caution">
    <text evidence="9">The sequence shown here is derived from an EMBL/GenBank/DDBJ whole genome shotgun (WGS) entry which is preliminary data.</text>
</comment>
<evidence type="ECO:0000256" key="3">
    <source>
        <dbReference type="ARBA" id="ARBA00022741"/>
    </source>
</evidence>
<dbReference type="GO" id="GO:0005524">
    <property type="term" value="F:ATP binding"/>
    <property type="evidence" value="ECO:0007669"/>
    <property type="project" value="UniProtKB-KW"/>
</dbReference>